<evidence type="ECO:0000313" key="4">
    <source>
        <dbReference type="Proteomes" id="UP001595912"/>
    </source>
</evidence>
<evidence type="ECO:0000313" key="3">
    <source>
        <dbReference type="EMBL" id="MFC5003648.1"/>
    </source>
</evidence>
<keyword evidence="4" id="KW-1185">Reference proteome</keyword>
<protein>
    <submittedName>
        <fullName evidence="3">CHAT domain-containing protein</fullName>
    </submittedName>
</protein>
<feature type="domain" description="CHAT" evidence="2">
    <location>
        <begin position="581"/>
        <end position="741"/>
    </location>
</feature>
<sequence length="775" mass="81096">MNGSPRDKLALLARDAWVGAGVRAAAEALLRDLPPVAEVARVPDPAEAGRGRDLADQLVLRLGDETFPDDLTPLRGLDDVAVRELLDDLVGRLLGWPRSEAALQLAVRRVATVARATGGFAGMPAITHARREAVAVALSFVAADDLLAAVLAVDDEVALEAGLRALARSSRHVGRLETDVALRLGWDFQRLADALVDGLPWARGVSLQGGANQAVPEDAVDPADVDPSRALRSAHPLLGAPAQVVVATPFFLEVGLSAADTSGGGTVAPGPLTLPPGDVEVTVSLGLDGFRTLGMVGETVALRVVDGDPLPVEAVRIMAVDDPVYKATRQIQASYHIGGQLLGVAWRSVQVRPAGAPERGTGAALNAADPPRGAEATVDAADPPRGAGAAAHPPRFAVAAVDAVAVVDAVNPEPEDVTSAWTLDANSADAADLYLLVGEANRPDMLAWTILSPRPGVAPARPAYGKVGDATAQFVANAYRNIDRGQVQLDLFLRDLGRTVADAIPGEVWRALSRLGPGAAVMLATADPYVPWELAQLPSDLRRPGQDVLGGYADVGRWLTGVHRNQAKVPPARLDAATMTTVSGEYTRDDLPLARQEAAELRRAYGARAVEATKPAVTAMLRTGPAPDIVHFAIHGKFDAFGMSDGMLLTDGSYLTSNEVGGAESFRARVVFLNACQLGQATDSLGQSAGMAAAFTGLGVGAAVAPLWKVDDQVAYEVGTGFYEAVFGGGSPAAYLRGQRGAEGRHPSRLAYLFFGHPRLRVTWRGPVPATEEYL</sequence>
<reference evidence="4" key="1">
    <citation type="journal article" date="2019" name="Int. J. Syst. Evol. Microbiol.">
        <title>The Global Catalogue of Microorganisms (GCM) 10K type strain sequencing project: providing services to taxonomists for standard genome sequencing and annotation.</title>
        <authorList>
            <consortium name="The Broad Institute Genomics Platform"/>
            <consortium name="The Broad Institute Genome Sequencing Center for Infectious Disease"/>
            <person name="Wu L."/>
            <person name="Ma J."/>
        </authorList>
    </citation>
    <scope>NUCLEOTIDE SEQUENCE [LARGE SCALE GENOMIC DNA]</scope>
    <source>
        <strain evidence="4">CGMCC 4.7152</strain>
    </source>
</reference>
<name>A0ABV9W8L9_9ACTN</name>
<evidence type="ECO:0000256" key="1">
    <source>
        <dbReference type="SAM" id="MobiDB-lite"/>
    </source>
</evidence>
<organism evidence="3 4">
    <name type="scientific">Dactylosporangium cerinum</name>
    <dbReference type="NCBI Taxonomy" id="1434730"/>
    <lineage>
        <taxon>Bacteria</taxon>
        <taxon>Bacillati</taxon>
        <taxon>Actinomycetota</taxon>
        <taxon>Actinomycetes</taxon>
        <taxon>Micromonosporales</taxon>
        <taxon>Micromonosporaceae</taxon>
        <taxon>Dactylosporangium</taxon>
    </lineage>
</organism>
<dbReference type="Pfam" id="PF12770">
    <property type="entry name" value="CHAT"/>
    <property type="match status" value="1"/>
</dbReference>
<dbReference type="RefSeq" id="WP_380122814.1">
    <property type="nucleotide sequence ID" value="NZ_JBHSIU010000054.1"/>
</dbReference>
<feature type="region of interest" description="Disordered" evidence="1">
    <location>
        <begin position="355"/>
        <end position="391"/>
    </location>
</feature>
<dbReference type="InterPro" id="IPR024983">
    <property type="entry name" value="CHAT_dom"/>
</dbReference>
<accession>A0ABV9W8L9</accession>
<evidence type="ECO:0000259" key="2">
    <source>
        <dbReference type="Pfam" id="PF12770"/>
    </source>
</evidence>
<dbReference type="EMBL" id="JBHSIU010000054">
    <property type="protein sequence ID" value="MFC5003648.1"/>
    <property type="molecule type" value="Genomic_DNA"/>
</dbReference>
<comment type="caution">
    <text evidence="3">The sequence shown here is derived from an EMBL/GenBank/DDBJ whole genome shotgun (WGS) entry which is preliminary data.</text>
</comment>
<dbReference type="Proteomes" id="UP001595912">
    <property type="component" value="Unassembled WGS sequence"/>
</dbReference>
<gene>
    <name evidence="3" type="ORF">ACFPIJ_38225</name>
</gene>
<proteinExistence type="predicted"/>
<feature type="compositionally biased region" description="Low complexity" evidence="1">
    <location>
        <begin position="378"/>
        <end position="391"/>
    </location>
</feature>